<dbReference type="eggNOG" id="COG2911">
    <property type="taxonomic scope" value="Bacteria"/>
</dbReference>
<feature type="domain" description="Translocation and assembly module TamB C-terminal" evidence="6">
    <location>
        <begin position="834"/>
        <end position="1166"/>
    </location>
</feature>
<dbReference type="PANTHER" id="PTHR36985:SF1">
    <property type="entry name" value="TRANSLOCATION AND ASSEMBLY MODULE SUBUNIT TAMB"/>
    <property type="match status" value="1"/>
</dbReference>
<accession>K4KP40</accession>
<feature type="transmembrane region" description="Helical" evidence="5">
    <location>
        <begin position="7"/>
        <end position="31"/>
    </location>
</feature>
<dbReference type="GO" id="GO:0097347">
    <property type="term" value="C:TAM protein secretion complex"/>
    <property type="evidence" value="ECO:0007669"/>
    <property type="project" value="TreeGrafter"/>
</dbReference>
<dbReference type="AlphaFoldDB" id="K4KP40"/>
<evidence type="ECO:0000256" key="1">
    <source>
        <dbReference type="ARBA" id="ARBA00004167"/>
    </source>
</evidence>
<dbReference type="PANTHER" id="PTHR36985">
    <property type="entry name" value="TRANSLOCATION AND ASSEMBLY MODULE SUBUNIT TAMB"/>
    <property type="match status" value="1"/>
</dbReference>
<keyword evidence="3 5" id="KW-1133">Transmembrane helix</keyword>
<organism evidence="7 8">
    <name type="scientific">Simiduia agarivorans (strain DSM 21679 / JCM 13881 / BCRC 17597 / SA1)</name>
    <dbReference type="NCBI Taxonomy" id="1117647"/>
    <lineage>
        <taxon>Bacteria</taxon>
        <taxon>Pseudomonadati</taxon>
        <taxon>Pseudomonadota</taxon>
        <taxon>Gammaproteobacteria</taxon>
        <taxon>Cellvibrionales</taxon>
        <taxon>Cellvibrionaceae</taxon>
        <taxon>Simiduia</taxon>
    </lineage>
</organism>
<proteinExistence type="predicted"/>
<dbReference type="GO" id="GO:0005886">
    <property type="term" value="C:plasma membrane"/>
    <property type="evidence" value="ECO:0007669"/>
    <property type="project" value="InterPro"/>
</dbReference>
<reference evidence="7 8" key="1">
    <citation type="journal article" date="2013" name="Genome Announc.">
        <title>Complete genome sequence of Simiduia agarivorans SA1(T), a marine bacterium able to degrade a variety of polysaccharides.</title>
        <authorList>
            <person name="Lin S.Y."/>
            <person name="Shieh W.Y."/>
            <person name="Chen J.S."/>
            <person name="Tang S.L."/>
        </authorList>
    </citation>
    <scope>NUCLEOTIDE SEQUENCE [LARGE SCALE GENOMIC DNA]</scope>
    <source>
        <strain evidence="8">DSM 21679 / JCM 13881 / BCRC 17597 / SA1</strain>
    </source>
</reference>
<evidence type="ECO:0000256" key="3">
    <source>
        <dbReference type="ARBA" id="ARBA00022989"/>
    </source>
</evidence>
<evidence type="ECO:0000259" key="6">
    <source>
        <dbReference type="Pfam" id="PF04357"/>
    </source>
</evidence>
<name>K4KP40_SIMAS</name>
<evidence type="ECO:0000256" key="2">
    <source>
        <dbReference type="ARBA" id="ARBA00022692"/>
    </source>
</evidence>
<gene>
    <name evidence="7" type="ordered locus">M5M_14345</name>
</gene>
<sequence length="1176" mass="128466">MRWLRKITLYFGGTLSVLIIVPTLFLAWLLFTQQGLNWVWSQVQPVLPVNVQVTRLEGTLWRGIDMRQLAVTAPAEFGFESLSATEVSLRWQPLALLVGRVDVESLRVEQLRVVVPAEQQTDQPDQPLALPVLELPVNLIIKRIQLRGTEVVLGPDTVRVPDLQLQAAWAGTRLVVGKFKLRFDDVDYNLGARINFAEELAYDVAIKSHGVKTKGKCWVIQSELACDGDLAWSNLSHPYTGEMASPNGNLQLSLRGQLLDVIGRGDFIYPLAEAPINTLVDLKGQVDFSRQYARVDTFEARFADGDVAASGDMHWRELFDMTLAVNANKVSLAHWLPAWLDEATASTVARLNLHVVDRGVELSVDADALSLYLGGKQIDGRLQFLLDPDGLAFQNAQLTGPGTALNFNADWRFAQGVEIKGTLRSDQLQALIPEIQGAVNADIHLDDRGDRLYLTFDAVADAFAAGDISAARVALQAKANTRDSTELRSLQQFLTINTFELSVDQLALQDQVLGSAAVSVAGNAQSHQLDLTWRDLPAPVQLDALSLRGQWHWPDNQPLEKSVWRGQLNSLALTETWHSNPWLLAEAAGFSVGVDQQNIEPFCLVQNQTRMCSDLLRRSSDGALQSQGQLTGYYVDRERAILAQLQQPLAAGVQLRGQFNAYWKLAAGPALLSGPLAVEAGARWLDAGMSLIEEDGVQIDLPIERFELEIKGDQKRTQIDGNVLLDQNQSFVLSGMLNQWTTPQGELSLALAGGINTFSYLQPFVPDVHSLKGRAKVDLEMTLPMVEGDARYAGQIEIADVSFTVPSAGTDVSGWSLSAVAGKNKLQVDGQGMVGKGQATIQGQVTGADANSLFNAEMRVAGQRLQLVNLPDMQLNASPDLSLVADGRRWHLSGALAILDSHVLLREIPVSASGLSEDARVYDDRKEQETPSGLVLFTSDVTLNVDKNVTFEGFGLQTDVAGSLRFTRDEDKTQNAQGIIKLPTGKFRSYGQKLDIENGQIIFSGPVDNPALDVRAARKVDNVTAGIWLHGTAKHPKTEVYSNPSMSEADALAYIVTGKAISESGSGELVDMQSAALNLGLKQALPVIQRVGNQFGITDISLEDNAQGESSIAAGRRINDKVYVKYVYGLLGAAGNFVVQYNLTDRLKIETSSGRTQAIDMTYSWDSKPPKPKTDN</sequence>
<dbReference type="InterPro" id="IPR007452">
    <property type="entry name" value="TamB_C"/>
</dbReference>
<keyword evidence="8" id="KW-1185">Reference proteome</keyword>
<evidence type="ECO:0000256" key="4">
    <source>
        <dbReference type="ARBA" id="ARBA00023136"/>
    </source>
</evidence>
<dbReference type="RefSeq" id="WP_015048158.1">
    <property type="nucleotide sequence ID" value="NC_018868.3"/>
</dbReference>
<dbReference type="OrthoDB" id="5555605at2"/>
<dbReference type="STRING" id="1117647.M5M_14345"/>
<evidence type="ECO:0000313" key="7">
    <source>
        <dbReference type="EMBL" id="AFV00006.1"/>
    </source>
</evidence>
<keyword evidence="4 5" id="KW-0472">Membrane</keyword>
<dbReference type="Proteomes" id="UP000000466">
    <property type="component" value="Chromosome"/>
</dbReference>
<dbReference type="HOGENOM" id="CLU_002338_0_1_6"/>
<evidence type="ECO:0000256" key="5">
    <source>
        <dbReference type="SAM" id="Phobius"/>
    </source>
</evidence>
<protein>
    <recommendedName>
        <fullName evidence="6">Translocation and assembly module TamB C-terminal domain-containing protein</fullName>
    </recommendedName>
</protein>
<dbReference type="GO" id="GO:0009306">
    <property type="term" value="P:protein secretion"/>
    <property type="evidence" value="ECO:0007669"/>
    <property type="project" value="InterPro"/>
</dbReference>
<keyword evidence="2 5" id="KW-0812">Transmembrane</keyword>
<evidence type="ECO:0000313" key="8">
    <source>
        <dbReference type="Proteomes" id="UP000000466"/>
    </source>
</evidence>
<comment type="subcellular location">
    <subcellularLocation>
        <location evidence="1">Membrane</location>
        <topology evidence="1">Single-pass membrane protein</topology>
    </subcellularLocation>
</comment>
<dbReference type="KEGG" id="saga:M5M_14345"/>
<dbReference type="EMBL" id="CP003746">
    <property type="protein sequence ID" value="AFV00006.1"/>
    <property type="molecule type" value="Genomic_DNA"/>
</dbReference>
<dbReference type="Pfam" id="PF04357">
    <property type="entry name" value="TamB"/>
    <property type="match status" value="1"/>
</dbReference>